<gene>
    <name evidence="2" type="ORF">LZZ85_21505</name>
</gene>
<feature type="transmembrane region" description="Helical" evidence="1">
    <location>
        <begin position="41"/>
        <end position="60"/>
    </location>
</feature>
<reference evidence="2" key="1">
    <citation type="submission" date="2022-01" db="EMBL/GenBank/DDBJ databases">
        <authorList>
            <person name="Jo J.-H."/>
            <person name="Im W.-T."/>
        </authorList>
    </citation>
    <scope>NUCLEOTIDE SEQUENCE</scope>
    <source>
        <strain evidence="2">NA20</strain>
    </source>
</reference>
<name>A0ABS9KX69_9BACT</name>
<feature type="transmembrane region" description="Helical" evidence="1">
    <location>
        <begin position="133"/>
        <end position="156"/>
    </location>
</feature>
<dbReference type="Proteomes" id="UP001165367">
    <property type="component" value="Unassembled WGS sequence"/>
</dbReference>
<organism evidence="2 3">
    <name type="scientific">Terrimonas ginsenosidimutans</name>
    <dbReference type="NCBI Taxonomy" id="2908004"/>
    <lineage>
        <taxon>Bacteria</taxon>
        <taxon>Pseudomonadati</taxon>
        <taxon>Bacteroidota</taxon>
        <taxon>Chitinophagia</taxon>
        <taxon>Chitinophagales</taxon>
        <taxon>Chitinophagaceae</taxon>
        <taxon>Terrimonas</taxon>
    </lineage>
</organism>
<dbReference type="RefSeq" id="WP_237875425.1">
    <property type="nucleotide sequence ID" value="NZ_JAKLTR010000016.1"/>
</dbReference>
<dbReference type="EMBL" id="JAKLTR010000016">
    <property type="protein sequence ID" value="MCG2616888.1"/>
    <property type="molecule type" value="Genomic_DNA"/>
</dbReference>
<keyword evidence="1" id="KW-1133">Transmembrane helix</keyword>
<protein>
    <recommendedName>
        <fullName evidence="4">DUF4199 domain-containing protein</fullName>
    </recommendedName>
</protein>
<accession>A0ABS9KX69</accession>
<evidence type="ECO:0000313" key="3">
    <source>
        <dbReference type="Proteomes" id="UP001165367"/>
    </source>
</evidence>
<sequence length="176" mass="19339">MANLLRKVNKKATLIAGLLAGILFCIPVFFFIYDATYRNSWLVYLGSFLFFITIWTHTLIDSRKRAHNESTVALIFASHMATLVGIVTACIGSFLLLNAMVPGYLTSPNPGKVLTGEPSPVDIDKTNGLSFQIFLAATFINFSVGSFSAIIVTFAAKRNQKKDQKDPAPLHQHGVE</sequence>
<evidence type="ECO:0000313" key="2">
    <source>
        <dbReference type="EMBL" id="MCG2616888.1"/>
    </source>
</evidence>
<feature type="transmembrane region" description="Helical" evidence="1">
    <location>
        <begin position="72"/>
        <end position="97"/>
    </location>
</feature>
<keyword evidence="1" id="KW-0812">Transmembrane</keyword>
<evidence type="ECO:0008006" key="4">
    <source>
        <dbReference type="Google" id="ProtNLM"/>
    </source>
</evidence>
<feature type="transmembrane region" description="Helical" evidence="1">
    <location>
        <begin position="12"/>
        <end position="35"/>
    </location>
</feature>
<comment type="caution">
    <text evidence="2">The sequence shown here is derived from an EMBL/GenBank/DDBJ whole genome shotgun (WGS) entry which is preliminary data.</text>
</comment>
<keyword evidence="3" id="KW-1185">Reference proteome</keyword>
<evidence type="ECO:0000256" key="1">
    <source>
        <dbReference type="SAM" id="Phobius"/>
    </source>
</evidence>
<keyword evidence="1" id="KW-0472">Membrane</keyword>
<proteinExistence type="predicted"/>